<accession>A0A075A9R4</accession>
<dbReference type="Proteomes" id="UP000054324">
    <property type="component" value="Unassembled WGS sequence"/>
</dbReference>
<dbReference type="AlphaFoldDB" id="A0A075A9R4"/>
<dbReference type="Gene3D" id="1.10.150.50">
    <property type="entry name" value="Transcription Factor, Ets-1"/>
    <property type="match status" value="1"/>
</dbReference>
<dbReference type="PANTHER" id="PTHR46829:SF1">
    <property type="entry name" value="STERILE ALPHA MOTIF DOMAIN-CONTAINING PROTEIN 15"/>
    <property type="match status" value="1"/>
</dbReference>
<organism evidence="2 3">
    <name type="scientific">Opisthorchis viverrini</name>
    <name type="common">Southeast Asian liver fluke</name>
    <dbReference type="NCBI Taxonomy" id="6198"/>
    <lineage>
        <taxon>Eukaryota</taxon>
        <taxon>Metazoa</taxon>
        <taxon>Spiralia</taxon>
        <taxon>Lophotrochozoa</taxon>
        <taxon>Platyhelminthes</taxon>
        <taxon>Trematoda</taxon>
        <taxon>Digenea</taxon>
        <taxon>Opisthorchiida</taxon>
        <taxon>Opisthorchiata</taxon>
        <taxon>Opisthorchiidae</taxon>
        <taxon>Opisthorchis</taxon>
    </lineage>
</organism>
<dbReference type="KEGG" id="ovi:T265_12786"/>
<dbReference type="PROSITE" id="PS50105">
    <property type="entry name" value="SAM_DOMAIN"/>
    <property type="match status" value="1"/>
</dbReference>
<dbReference type="SMART" id="SM00454">
    <property type="entry name" value="SAM"/>
    <property type="match status" value="1"/>
</dbReference>
<gene>
    <name evidence="2" type="ORF">T265_12786</name>
</gene>
<feature type="non-terminal residue" evidence="2">
    <location>
        <position position="153"/>
    </location>
</feature>
<dbReference type="InterPro" id="IPR013761">
    <property type="entry name" value="SAM/pointed_sf"/>
</dbReference>
<reference evidence="2 3" key="1">
    <citation type="submission" date="2013-11" db="EMBL/GenBank/DDBJ databases">
        <title>Opisthorchis viverrini - life in the bile duct.</title>
        <authorList>
            <person name="Young N.D."/>
            <person name="Nagarajan N."/>
            <person name="Lin S.J."/>
            <person name="Korhonen P.K."/>
            <person name="Jex A.R."/>
            <person name="Hall R.S."/>
            <person name="Safavi-Hemami H."/>
            <person name="Kaewkong W."/>
            <person name="Bertrand D."/>
            <person name="Gao S."/>
            <person name="Seet Q."/>
            <person name="Wongkham S."/>
            <person name="Teh B.T."/>
            <person name="Wongkham C."/>
            <person name="Intapan P.M."/>
            <person name="Maleewong W."/>
            <person name="Yang X."/>
            <person name="Hu M."/>
            <person name="Wang Z."/>
            <person name="Hofmann A."/>
            <person name="Sternberg P.W."/>
            <person name="Tan P."/>
            <person name="Wang J."/>
            <person name="Gasser R.B."/>
        </authorList>
    </citation>
    <scope>NUCLEOTIDE SEQUENCE [LARGE SCALE GENOMIC DNA]</scope>
</reference>
<keyword evidence="3" id="KW-1185">Reference proteome</keyword>
<sequence length="153" mass="17691">MGDLSHIYDVCLSTTIPNASTWTMDNVCQWISDLGFPYYKDCMSENFIDGKKLIQLQASALPQMGITKFEHIQIITKSIRDLLQLEEPNHQRTIRLPPRNFLGMFLESKSNTGSDLAKISFPRFVYHTCDRTWKPPLTNEGLICEHESYYPKD</sequence>
<dbReference type="InterPro" id="IPR001660">
    <property type="entry name" value="SAM"/>
</dbReference>
<evidence type="ECO:0000313" key="2">
    <source>
        <dbReference type="EMBL" id="KER32500.1"/>
    </source>
</evidence>
<dbReference type="EMBL" id="KL596633">
    <property type="protein sequence ID" value="KER32500.1"/>
    <property type="molecule type" value="Genomic_DNA"/>
</dbReference>
<protein>
    <recommendedName>
        <fullName evidence="1">SAM domain-containing protein</fullName>
    </recommendedName>
</protein>
<dbReference type="SUPFAM" id="SSF47769">
    <property type="entry name" value="SAM/Pointed domain"/>
    <property type="match status" value="1"/>
</dbReference>
<dbReference type="CTD" id="20326954"/>
<dbReference type="PANTHER" id="PTHR46829">
    <property type="entry name" value="STERILE ALPHA MOTIF DOMAIN-CONTAINING PROTEIN 15"/>
    <property type="match status" value="1"/>
</dbReference>
<dbReference type="OrthoDB" id="6133291at2759"/>
<dbReference type="Pfam" id="PF00536">
    <property type="entry name" value="SAM_1"/>
    <property type="match status" value="1"/>
</dbReference>
<evidence type="ECO:0000313" key="3">
    <source>
        <dbReference type="Proteomes" id="UP000054324"/>
    </source>
</evidence>
<evidence type="ECO:0000259" key="1">
    <source>
        <dbReference type="PROSITE" id="PS50105"/>
    </source>
</evidence>
<dbReference type="RefSeq" id="XP_009163750.1">
    <property type="nucleotide sequence ID" value="XM_009165486.1"/>
</dbReference>
<dbReference type="GeneID" id="20326954"/>
<feature type="domain" description="SAM" evidence="1">
    <location>
        <begin position="22"/>
        <end position="85"/>
    </location>
</feature>
<proteinExistence type="predicted"/>
<name>A0A075A9R4_OPIVI</name>